<evidence type="ECO:0000313" key="3">
    <source>
        <dbReference type="Proteomes" id="UP000614047"/>
    </source>
</evidence>
<gene>
    <name evidence="2" type="ORF">IW256_005111</name>
</gene>
<evidence type="ECO:0000313" key="2">
    <source>
        <dbReference type="EMBL" id="MBG6090998.1"/>
    </source>
</evidence>
<dbReference type="InterPro" id="IPR006311">
    <property type="entry name" value="TAT_signal"/>
</dbReference>
<comment type="caution">
    <text evidence="2">The sequence shown here is derived from an EMBL/GenBank/DDBJ whole genome shotgun (WGS) entry which is preliminary data.</text>
</comment>
<evidence type="ECO:0000256" key="1">
    <source>
        <dbReference type="SAM" id="SignalP"/>
    </source>
</evidence>
<feature type="signal peptide" evidence="1">
    <location>
        <begin position="1"/>
        <end position="28"/>
    </location>
</feature>
<proteinExistence type="predicted"/>
<dbReference type="Proteomes" id="UP000614047">
    <property type="component" value="Unassembled WGS sequence"/>
</dbReference>
<accession>A0A931DQS2</accession>
<keyword evidence="3" id="KW-1185">Reference proteome</keyword>
<name>A0A931DQS2_9ACTN</name>
<dbReference type="PROSITE" id="PS51318">
    <property type="entry name" value="TAT"/>
    <property type="match status" value="1"/>
</dbReference>
<sequence>MTSTPRRLALVGLAASGILVFAPAAAQAAQAAVSADASHTTTWISADARGAVLHIRKTYVGRDGRVRVKHSIYRAGPDGSLVRHLRATTG</sequence>
<keyword evidence="1" id="KW-0732">Signal</keyword>
<reference evidence="2" key="1">
    <citation type="submission" date="2020-11" db="EMBL/GenBank/DDBJ databases">
        <title>Sequencing the genomes of 1000 actinobacteria strains.</title>
        <authorList>
            <person name="Klenk H.-P."/>
        </authorList>
    </citation>
    <scope>NUCLEOTIDE SEQUENCE</scope>
    <source>
        <strain evidence="2">DSM 43175</strain>
    </source>
</reference>
<feature type="chain" id="PRO_5039129829" evidence="1">
    <location>
        <begin position="29"/>
        <end position="90"/>
    </location>
</feature>
<dbReference type="EMBL" id="JADOUA010000001">
    <property type="protein sequence ID" value="MBG6090998.1"/>
    <property type="molecule type" value="Genomic_DNA"/>
</dbReference>
<dbReference type="RefSeq" id="WP_197013375.1">
    <property type="nucleotide sequence ID" value="NZ_BAABES010000001.1"/>
</dbReference>
<dbReference type="AlphaFoldDB" id="A0A931DQS2"/>
<protein>
    <submittedName>
        <fullName evidence="2">Uncharacterized protein</fullName>
    </submittedName>
</protein>
<organism evidence="2 3">
    <name type="scientific">Actinomadura viridis</name>
    <dbReference type="NCBI Taxonomy" id="58110"/>
    <lineage>
        <taxon>Bacteria</taxon>
        <taxon>Bacillati</taxon>
        <taxon>Actinomycetota</taxon>
        <taxon>Actinomycetes</taxon>
        <taxon>Streptosporangiales</taxon>
        <taxon>Thermomonosporaceae</taxon>
        <taxon>Actinomadura</taxon>
    </lineage>
</organism>